<organism evidence="3 4">
    <name type="scientific">Bacteroides thetaiotaomicron</name>
    <dbReference type="NCBI Taxonomy" id="818"/>
    <lineage>
        <taxon>Bacteria</taxon>
        <taxon>Pseudomonadati</taxon>
        <taxon>Bacteroidota</taxon>
        <taxon>Bacteroidia</taxon>
        <taxon>Bacteroidales</taxon>
        <taxon>Bacteroidaceae</taxon>
        <taxon>Bacteroides</taxon>
    </lineage>
</organism>
<dbReference type="CDD" id="cd13120">
    <property type="entry name" value="BF2867_like_N"/>
    <property type="match status" value="1"/>
</dbReference>
<feature type="domain" description="GLUG" evidence="2">
    <location>
        <begin position="370"/>
        <end position="394"/>
    </location>
</feature>
<dbReference type="Gene3D" id="2.60.40.2630">
    <property type="match status" value="1"/>
</dbReference>
<evidence type="ECO:0000313" key="4">
    <source>
        <dbReference type="Proteomes" id="UP000436858"/>
    </source>
</evidence>
<feature type="chain" id="PRO_5026053189" evidence="1">
    <location>
        <begin position="20"/>
        <end position="568"/>
    </location>
</feature>
<dbReference type="InterPro" id="IPR025049">
    <property type="entry name" value="Mfa-like_1"/>
</dbReference>
<dbReference type="AlphaFoldDB" id="A0A6I0SPS4"/>
<proteinExistence type="predicted"/>
<feature type="signal peptide" evidence="1">
    <location>
        <begin position="1"/>
        <end position="19"/>
    </location>
</feature>
<evidence type="ECO:0000256" key="1">
    <source>
        <dbReference type="SAM" id="SignalP"/>
    </source>
</evidence>
<dbReference type="Pfam" id="PF07581">
    <property type="entry name" value="Glug"/>
    <property type="match status" value="2"/>
</dbReference>
<name>A0A6I0SPS4_BACT4</name>
<comment type="caution">
    <text evidence="3">The sequence shown here is derived from an EMBL/GenBank/DDBJ whole genome shotgun (WGS) entry which is preliminary data.</text>
</comment>
<dbReference type="Gene3D" id="2.160.20.110">
    <property type="match status" value="1"/>
</dbReference>
<dbReference type="CDD" id="cd13121">
    <property type="entry name" value="BF2867_like_C"/>
    <property type="match status" value="1"/>
</dbReference>
<gene>
    <name evidence="3" type="ORF">GAN91_23475</name>
</gene>
<reference evidence="3 4" key="1">
    <citation type="journal article" date="2019" name="Nat. Med.">
        <title>A library of human gut bacterial isolates paired with longitudinal multiomics data enables mechanistic microbiome research.</title>
        <authorList>
            <person name="Poyet M."/>
            <person name="Groussin M."/>
            <person name="Gibbons S.M."/>
            <person name="Avila-Pacheco J."/>
            <person name="Jiang X."/>
            <person name="Kearney S.M."/>
            <person name="Perrotta A.R."/>
            <person name="Berdy B."/>
            <person name="Zhao S."/>
            <person name="Lieberman T.D."/>
            <person name="Swanson P.K."/>
            <person name="Smith M."/>
            <person name="Roesemann S."/>
            <person name="Alexander J.E."/>
            <person name="Rich S.A."/>
            <person name="Livny J."/>
            <person name="Vlamakis H."/>
            <person name="Clish C."/>
            <person name="Bullock K."/>
            <person name="Deik A."/>
            <person name="Scott J."/>
            <person name="Pierce K.A."/>
            <person name="Xavier R.J."/>
            <person name="Alm E.J."/>
        </authorList>
    </citation>
    <scope>NUCLEOTIDE SEQUENCE [LARGE SCALE GENOMIC DNA]</scope>
    <source>
        <strain evidence="3 4">BIOML-A162</strain>
    </source>
</reference>
<feature type="domain" description="GLUG" evidence="2">
    <location>
        <begin position="396"/>
        <end position="420"/>
    </location>
</feature>
<keyword evidence="1" id="KW-0732">Signal</keyword>
<evidence type="ECO:0000259" key="2">
    <source>
        <dbReference type="Pfam" id="PF07581"/>
    </source>
</evidence>
<sequence>MKRTNIHIFAALALLFALAACTQDEAGFLPEGAEGTPIVFTATGLNPAATATAGTRAPVDGNWEGVQSVAVLMDGTVKAYDVTPSTVDLTNATLTSTDPHYWTNHKDITVTAWWPYTAGETSPPAVKVKANQSARKDFEGSDLIVADGQTVTYGSPTLRFTHRTARVTIVLTDYTEELASVQLTGLSTEGGNPAEIIPYDKGSNTYTALVAPQSVAAGTAFITCTFTNGKTFVYKMKNATDWQAGGEYTYTVSLAAAKDLGYTIESNGSYTVYNADGLLNVAELVNGGKTDINITLEKNIDLTGKDWTPIGTDYDNSYKGTFDGGGHTITGLTFTTNDEYAGLFGWLNRAGTVKNVVMEGVQITSNQIYGGSIGGVVGYSWGTIENCSVSGSVSGTVYVGGVVGAQIDGSITGCSSSATVKGMVDVGGVAGQTNSSATLTACYATGNVTLEIDPKKNIAGGGLVGMNAGSSLLACYATGNVTSTGSSTGYVHIGGFLGNNYTTVTACYWKNNHEQGIGYNKKSTGATKVDGTDVTWQKAVATMNTALQNAGSEWRYELNGALPTLRKQ</sequence>
<dbReference type="InterPro" id="IPR011493">
    <property type="entry name" value="GLUG"/>
</dbReference>
<dbReference type="Pfam" id="PF13149">
    <property type="entry name" value="Mfa_like_1"/>
    <property type="match status" value="1"/>
</dbReference>
<protein>
    <submittedName>
        <fullName evidence="3">Fimbrillin family protein</fullName>
    </submittedName>
</protein>
<dbReference type="Proteomes" id="UP000436858">
    <property type="component" value="Unassembled WGS sequence"/>
</dbReference>
<evidence type="ECO:0000313" key="3">
    <source>
        <dbReference type="EMBL" id="KAB4473807.1"/>
    </source>
</evidence>
<dbReference type="EMBL" id="WCRY01000033">
    <property type="protein sequence ID" value="KAB4473807.1"/>
    <property type="molecule type" value="Genomic_DNA"/>
</dbReference>
<accession>A0A6I0SPS4</accession>
<dbReference type="PROSITE" id="PS51257">
    <property type="entry name" value="PROKAR_LIPOPROTEIN"/>
    <property type="match status" value="1"/>
</dbReference>